<dbReference type="Proteomes" id="UP001213681">
    <property type="component" value="Unassembled WGS sequence"/>
</dbReference>
<comment type="caution">
    <text evidence="5">The sequence shown here is derived from an EMBL/GenBank/DDBJ whole genome shotgun (WGS) entry which is preliminary data.</text>
</comment>
<protein>
    <submittedName>
        <fullName evidence="5">Short chain dehydrogenase</fullName>
    </submittedName>
</protein>
<dbReference type="InterPro" id="IPR036291">
    <property type="entry name" value="NAD(P)-bd_dom_sf"/>
</dbReference>
<reference evidence="5" key="2">
    <citation type="journal article" date="2023" name="IMA Fungus">
        <title>Comparative genomic study of the Penicillium genus elucidates a diverse pangenome and 15 lateral gene transfer events.</title>
        <authorList>
            <person name="Petersen C."/>
            <person name="Sorensen T."/>
            <person name="Nielsen M.R."/>
            <person name="Sondergaard T.E."/>
            <person name="Sorensen J.L."/>
            <person name="Fitzpatrick D.A."/>
            <person name="Frisvad J.C."/>
            <person name="Nielsen K.L."/>
        </authorList>
    </citation>
    <scope>NUCLEOTIDE SEQUENCE</scope>
    <source>
        <strain evidence="5">IBT 16125</strain>
    </source>
</reference>
<evidence type="ECO:0000256" key="1">
    <source>
        <dbReference type="ARBA" id="ARBA00006484"/>
    </source>
</evidence>
<organism evidence="5 6">
    <name type="scientific">Penicillium daleae</name>
    <dbReference type="NCBI Taxonomy" id="63821"/>
    <lineage>
        <taxon>Eukaryota</taxon>
        <taxon>Fungi</taxon>
        <taxon>Dikarya</taxon>
        <taxon>Ascomycota</taxon>
        <taxon>Pezizomycotina</taxon>
        <taxon>Eurotiomycetes</taxon>
        <taxon>Eurotiomycetidae</taxon>
        <taxon>Eurotiales</taxon>
        <taxon>Aspergillaceae</taxon>
        <taxon>Penicillium</taxon>
    </lineage>
</organism>
<dbReference type="GO" id="GO:0050664">
    <property type="term" value="F:oxidoreductase activity, acting on NAD(P)H, oxygen as acceptor"/>
    <property type="evidence" value="ECO:0007669"/>
    <property type="project" value="TreeGrafter"/>
</dbReference>
<dbReference type="Pfam" id="PF13561">
    <property type="entry name" value="adh_short_C2"/>
    <property type="match status" value="1"/>
</dbReference>
<dbReference type="PRINTS" id="PR00081">
    <property type="entry name" value="GDHRDH"/>
</dbReference>
<evidence type="ECO:0000259" key="4">
    <source>
        <dbReference type="SMART" id="SM00822"/>
    </source>
</evidence>
<sequence length="263" mass="28149">MASHKQIVDDAYKTPLQSHLSYKDKTAVVTGGARGIGLALARQVAELGGNVAVLDYLPQPDDEFHELEKVFGIKARYYRTDVTEKESLENSVAQVVEEFGRIDGCVAAAGIVYDAPFLEDTWESVTRAQMVNVVGTYFSAQLAARQMETQGTGGSIVLIASICAHQTLPTQHVSAYSASKGAVKALGHALAVELGPKNIRVNTISPGYIYTAMIEGVMEQFPSLAALMKEDPPLGRIGNRADIKGAVAYYLSDASSPPTTLAK</sequence>
<name>A0AAD6G8B7_9EURO</name>
<dbReference type="PANTHER" id="PTHR43008:SF4">
    <property type="entry name" value="CHAIN DEHYDROGENASE, PUTATIVE (AFU_ORTHOLOGUE AFUA_4G08710)-RELATED"/>
    <property type="match status" value="1"/>
</dbReference>
<evidence type="ECO:0000256" key="2">
    <source>
        <dbReference type="ARBA" id="ARBA00022857"/>
    </source>
</evidence>
<dbReference type="PRINTS" id="PR00080">
    <property type="entry name" value="SDRFAMILY"/>
</dbReference>
<keyword evidence="3" id="KW-0560">Oxidoreductase</keyword>
<keyword evidence="2" id="KW-0521">NADP</keyword>
<dbReference type="SMART" id="SM00822">
    <property type="entry name" value="PKS_KR"/>
    <property type="match status" value="1"/>
</dbReference>
<feature type="domain" description="Ketoreductase" evidence="4">
    <location>
        <begin position="25"/>
        <end position="207"/>
    </location>
</feature>
<dbReference type="EMBL" id="JAPVEA010000001">
    <property type="protein sequence ID" value="KAJ5465280.1"/>
    <property type="molecule type" value="Genomic_DNA"/>
</dbReference>
<dbReference type="AlphaFoldDB" id="A0AAD6G8B7"/>
<evidence type="ECO:0000313" key="5">
    <source>
        <dbReference type="EMBL" id="KAJ5465280.1"/>
    </source>
</evidence>
<dbReference type="SUPFAM" id="SSF51735">
    <property type="entry name" value="NAD(P)-binding Rossmann-fold domains"/>
    <property type="match status" value="1"/>
</dbReference>
<proteinExistence type="inferred from homology"/>
<evidence type="ECO:0000256" key="3">
    <source>
        <dbReference type="ARBA" id="ARBA00023002"/>
    </source>
</evidence>
<dbReference type="GeneID" id="81594603"/>
<dbReference type="InterPro" id="IPR002347">
    <property type="entry name" value="SDR_fam"/>
</dbReference>
<dbReference type="RefSeq" id="XP_056772127.1">
    <property type="nucleotide sequence ID" value="XM_056904360.1"/>
</dbReference>
<gene>
    <name evidence="5" type="ORF">N7458_000966</name>
</gene>
<evidence type="ECO:0000313" key="6">
    <source>
        <dbReference type="Proteomes" id="UP001213681"/>
    </source>
</evidence>
<dbReference type="GO" id="GO:0016616">
    <property type="term" value="F:oxidoreductase activity, acting on the CH-OH group of donors, NAD or NADP as acceptor"/>
    <property type="evidence" value="ECO:0007669"/>
    <property type="project" value="UniProtKB-ARBA"/>
</dbReference>
<dbReference type="Gene3D" id="3.40.50.720">
    <property type="entry name" value="NAD(P)-binding Rossmann-like Domain"/>
    <property type="match status" value="1"/>
</dbReference>
<comment type="similarity">
    <text evidence="1">Belongs to the short-chain dehydrogenases/reductases (SDR) family.</text>
</comment>
<accession>A0AAD6G8B7</accession>
<dbReference type="PANTHER" id="PTHR43008">
    <property type="entry name" value="BENZIL REDUCTASE"/>
    <property type="match status" value="1"/>
</dbReference>
<dbReference type="InterPro" id="IPR057326">
    <property type="entry name" value="KR_dom"/>
</dbReference>
<reference evidence="5" key="1">
    <citation type="submission" date="2022-12" db="EMBL/GenBank/DDBJ databases">
        <authorList>
            <person name="Petersen C."/>
        </authorList>
    </citation>
    <scope>NUCLEOTIDE SEQUENCE</scope>
    <source>
        <strain evidence="5">IBT 16125</strain>
    </source>
</reference>
<dbReference type="FunFam" id="3.40.50.720:FF:000084">
    <property type="entry name" value="Short-chain dehydrogenase reductase"/>
    <property type="match status" value="1"/>
</dbReference>
<keyword evidence="6" id="KW-1185">Reference proteome</keyword>